<dbReference type="AlphaFoldDB" id="A0A137NSB1"/>
<organism evidence="1 2">
    <name type="scientific">Conidiobolus coronatus (strain ATCC 28846 / CBS 209.66 / NRRL 28638)</name>
    <name type="common">Delacroixia coronata</name>
    <dbReference type="NCBI Taxonomy" id="796925"/>
    <lineage>
        <taxon>Eukaryota</taxon>
        <taxon>Fungi</taxon>
        <taxon>Fungi incertae sedis</taxon>
        <taxon>Zoopagomycota</taxon>
        <taxon>Entomophthoromycotina</taxon>
        <taxon>Entomophthoromycetes</taxon>
        <taxon>Entomophthorales</taxon>
        <taxon>Ancylistaceae</taxon>
        <taxon>Conidiobolus</taxon>
    </lineage>
</organism>
<reference evidence="1 2" key="1">
    <citation type="journal article" date="2015" name="Genome Biol. Evol.">
        <title>Phylogenomic analyses indicate that early fungi evolved digesting cell walls of algal ancestors of land plants.</title>
        <authorList>
            <person name="Chang Y."/>
            <person name="Wang S."/>
            <person name="Sekimoto S."/>
            <person name="Aerts A.L."/>
            <person name="Choi C."/>
            <person name="Clum A."/>
            <person name="LaButti K.M."/>
            <person name="Lindquist E.A."/>
            <person name="Yee Ngan C."/>
            <person name="Ohm R.A."/>
            <person name="Salamov A.A."/>
            <person name="Grigoriev I.V."/>
            <person name="Spatafora J.W."/>
            <person name="Berbee M.L."/>
        </authorList>
    </citation>
    <scope>NUCLEOTIDE SEQUENCE [LARGE SCALE GENOMIC DNA]</scope>
    <source>
        <strain evidence="1 2">NRRL 28638</strain>
    </source>
</reference>
<proteinExistence type="predicted"/>
<accession>A0A137NSB1</accession>
<name>A0A137NSB1_CONC2</name>
<keyword evidence="2" id="KW-1185">Reference proteome</keyword>
<dbReference type="EMBL" id="KQ964841">
    <property type="protein sequence ID" value="KXN65626.1"/>
    <property type="molecule type" value="Genomic_DNA"/>
</dbReference>
<protein>
    <submittedName>
        <fullName evidence="1">Uncharacterized protein</fullName>
    </submittedName>
</protein>
<evidence type="ECO:0000313" key="2">
    <source>
        <dbReference type="Proteomes" id="UP000070444"/>
    </source>
</evidence>
<dbReference type="Proteomes" id="UP000070444">
    <property type="component" value="Unassembled WGS sequence"/>
</dbReference>
<gene>
    <name evidence="1" type="ORF">CONCODRAFT_169204</name>
</gene>
<sequence length="199" mass="22886">MLADQNTLITEYRIEKDNEFDQWRIQSELGESLYFKPGSKDSSYLSNASAGQIGKVSLKSFWKGSYVIKVRTQDNPIKLRWKMKTTTSGYKVTGNTKVKGFENINWLVERSDDDCQLILKPNKVYYNYENYNGVDEEFYLAKFIKSSSLKGMEIGFLYISNDLPRDIKLVILLSFCFTASQMKVQAVDDVIESISLNSI</sequence>
<evidence type="ECO:0000313" key="1">
    <source>
        <dbReference type="EMBL" id="KXN65626.1"/>
    </source>
</evidence>